<dbReference type="InterPro" id="IPR051449">
    <property type="entry name" value="ABC-2_transporter_component"/>
</dbReference>
<dbReference type="GO" id="GO:0005886">
    <property type="term" value="C:plasma membrane"/>
    <property type="evidence" value="ECO:0007669"/>
    <property type="project" value="UniProtKB-SubCell"/>
</dbReference>
<evidence type="ECO:0000256" key="5">
    <source>
        <dbReference type="ARBA" id="ARBA00023136"/>
    </source>
</evidence>
<keyword evidence="4 6" id="KW-1133">Transmembrane helix</keyword>
<comment type="caution">
    <text evidence="8">The sequence shown here is derived from an EMBL/GenBank/DDBJ whole genome shotgun (WGS) entry which is preliminary data.</text>
</comment>
<dbReference type="OrthoDB" id="609779at2"/>
<accession>A0A4R0NGE4</accession>
<organism evidence="8 9">
    <name type="scientific">Pedobacter hiemivivus</name>
    <dbReference type="NCBI Taxonomy" id="2530454"/>
    <lineage>
        <taxon>Bacteria</taxon>
        <taxon>Pseudomonadati</taxon>
        <taxon>Bacteroidota</taxon>
        <taxon>Sphingobacteriia</taxon>
        <taxon>Sphingobacteriales</taxon>
        <taxon>Sphingobacteriaceae</taxon>
        <taxon>Pedobacter</taxon>
    </lineage>
</organism>
<dbReference type="Pfam" id="PF09822">
    <property type="entry name" value="ABC_transp_aux"/>
    <property type="match status" value="1"/>
</dbReference>
<protein>
    <recommendedName>
        <fullName evidence="7">ABC-type uncharacterized transport system domain-containing protein</fullName>
    </recommendedName>
</protein>
<feature type="transmembrane region" description="Helical" evidence="6">
    <location>
        <begin position="172"/>
        <end position="195"/>
    </location>
</feature>
<proteinExistence type="predicted"/>
<evidence type="ECO:0000313" key="9">
    <source>
        <dbReference type="Proteomes" id="UP000291117"/>
    </source>
</evidence>
<dbReference type="InterPro" id="IPR029062">
    <property type="entry name" value="Class_I_gatase-like"/>
</dbReference>
<comment type="subcellular location">
    <subcellularLocation>
        <location evidence="1">Cell membrane</location>
        <topology evidence="1">Multi-pass membrane protein</topology>
    </subcellularLocation>
</comment>
<gene>
    <name evidence="8" type="ORF">EZ444_02185</name>
</gene>
<evidence type="ECO:0000256" key="4">
    <source>
        <dbReference type="ARBA" id="ARBA00022989"/>
    </source>
</evidence>
<evidence type="ECO:0000259" key="7">
    <source>
        <dbReference type="Pfam" id="PF09822"/>
    </source>
</evidence>
<evidence type="ECO:0000313" key="8">
    <source>
        <dbReference type="EMBL" id="TCC99505.1"/>
    </source>
</evidence>
<evidence type="ECO:0000256" key="2">
    <source>
        <dbReference type="ARBA" id="ARBA00022475"/>
    </source>
</evidence>
<feature type="transmembrane region" description="Helical" evidence="6">
    <location>
        <begin position="255"/>
        <end position="274"/>
    </location>
</feature>
<reference evidence="8 9" key="1">
    <citation type="submission" date="2019-02" db="EMBL/GenBank/DDBJ databases">
        <title>Pedobacter sp. RP-3-8 sp. nov., isolated from Arctic soil.</title>
        <authorList>
            <person name="Dahal R.H."/>
        </authorList>
    </citation>
    <scope>NUCLEOTIDE SEQUENCE [LARGE SCALE GENOMIC DNA]</scope>
    <source>
        <strain evidence="8 9">RP-3-8</strain>
    </source>
</reference>
<dbReference type="Proteomes" id="UP000291117">
    <property type="component" value="Unassembled WGS sequence"/>
</dbReference>
<evidence type="ECO:0000256" key="3">
    <source>
        <dbReference type="ARBA" id="ARBA00022692"/>
    </source>
</evidence>
<dbReference type="EMBL" id="SJSM01000001">
    <property type="protein sequence ID" value="TCC99505.1"/>
    <property type="molecule type" value="Genomic_DNA"/>
</dbReference>
<dbReference type="PANTHER" id="PTHR30294">
    <property type="entry name" value="MEMBRANE COMPONENT OF ABC TRANSPORTER YHHJ-RELATED"/>
    <property type="match status" value="1"/>
</dbReference>
<dbReference type="AlphaFoldDB" id="A0A4R0NGE4"/>
<feature type="transmembrane region" description="Helical" evidence="6">
    <location>
        <begin position="140"/>
        <end position="160"/>
    </location>
</feature>
<dbReference type="RefSeq" id="WP_131606774.1">
    <property type="nucleotide sequence ID" value="NZ_SJSM01000001.1"/>
</dbReference>
<feature type="transmembrane region" description="Helical" evidence="6">
    <location>
        <begin position="110"/>
        <end position="134"/>
    </location>
</feature>
<evidence type="ECO:0000256" key="6">
    <source>
        <dbReference type="SAM" id="Phobius"/>
    </source>
</evidence>
<evidence type="ECO:0000256" key="1">
    <source>
        <dbReference type="ARBA" id="ARBA00004651"/>
    </source>
</evidence>
<keyword evidence="5 6" id="KW-0472">Membrane</keyword>
<dbReference type="SUPFAM" id="SSF52317">
    <property type="entry name" value="Class I glutamine amidotransferase-like"/>
    <property type="match status" value="1"/>
</dbReference>
<feature type="transmembrane region" description="Helical" evidence="6">
    <location>
        <begin position="730"/>
        <end position="748"/>
    </location>
</feature>
<keyword evidence="9" id="KW-1185">Reference proteome</keyword>
<keyword evidence="2" id="KW-1003">Cell membrane</keyword>
<feature type="transmembrane region" description="Helical" evidence="6">
    <location>
        <begin position="71"/>
        <end position="89"/>
    </location>
</feature>
<feature type="transmembrane region" description="Helical" evidence="6">
    <location>
        <begin position="224"/>
        <end position="243"/>
    </location>
</feature>
<sequence length="753" mass="84935">MKIILKIAGHELKLLFFSPIAWLLLIVFLYQFGAAFAGHLSGADGGVLKYFPGYTSWLFSGNLLPDVEGKIYLYIPLMTMGIMSQELNSGNIKLLFSSPIKNSSIVLGKYLGTMGYWVIVIGLFSLFAIPPYFMISSLDLGIVLPGILAIFLLACTYSAIGLFMSCLTTYQVVAALSTLTTLAALNYIGGLWQGIPVLKDIVNFLHIAGHAQNMNWGFIKSKDILYFVIISSLFLGLAIFYVEDTIKARTKVAKINRYALFTAAMVFLGCMVSLRQFTLYFDTTAIKFNTISTSSQELLKKIKGPVSVTAYSNLLDDKNEINVGRPENRVKDFNFWEPYIRFLPQLELNYVNYYSDSEHYKSGSALDSAARQRAEARGWYIEDYLSPKELSKTIDLKSEDFTFVRCISHGNKHRFLRVFKDFIHKPSEKEIITAFTGLLVDYTRIGFLTGHYERTIEENEDRGYKKILNEKPFRSSLLNNGFEFQLVSIKGNIPGGIDALVIADPLSAFSSQEQQKIKDYISKGGNLLVTGGPGSQEILNPIISHVGVRLLEGQLVQRNKDFTPAMVFTHCPLREGGDPYEFQTPGVLGMPEAVALEYKTNAGFKVEEAVVTDESNTWKQNREIPSDTSLITYQPEFGDIHGQLPVAVSLTRNIDKKQQRIMIVGNGNFFSNVNLERDYTLVPASHLAFGVAIFKWLGYGQYPVTVKPLERSKDVELLYTKESFEKYRPYYIWLLPSLVFLFGAIFLLRRRRK</sequence>
<dbReference type="PANTHER" id="PTHR30294:SF29">
    <property type="entry name" value="MULTIDRUG ABC TRANSPORTER PERMEASE YBHS-RELATED"/>
    <property type="match status" value="1"/>
</dbReference>
<feature type="transmembrane region" description="Helical" evidence="6">
    <location>
        <begin position="12"/>
        <end position="32"/>
    </location>
</feature>
<feature type="domain" description="ABC-type uncharacterised transport system" evidence="7">
    <location>
        <begin position="444"/>
        <end position="673"/>
    </location>
</feature>
<keyword evidence="3 6" id="KW-0812">Transmembrane</keyword>
<name>A0A4R0NGE4_9SPHI</name>
<dbReference type="InterPro" id="IPR019196">
    <property type="entry name" value="ABC_transp_unknown"/>
</dbReference>